<dbReference type="SUPFAM" id="SSF52540">
    <property type="entry name" value="P-loop containing nucleoside triphosphate hydrolases"/>
    <property type="match status" value="1"/>
</dbReference>
<dbReference type="CDD" id="cd00009">
    <property type="entry name" value="AAA"/>
    <property type="match status" value="1"/>
</dbReference>
<feature type="domain" description="AAA+ ATPase" evidence="2">
    <location>
        <begin position="66"/>
        <end position="182"/>
    </location>
</feature>
<keyword evidence="4" id="KW-1185">Reference proteome</keyword>
<gene>
    <name evidence="3" type="ORF">A8708_22115</name>
</gene>
<dbReference type="PANTHER" id="PTHR30050:SF10">
    <property type="entry name" value="PHAGE-LIKE ELEMENT PBSX PROTEIN XKDC"/>
    <property type="match status" value="1"/>
</dbReference>
<accession>A0A198A8U2</accession>
<name>A0A198A8U2_9BACL</name>
<dbReference type="GO" id="GO:0005524">
    <property type="term" value="F:ATP binding"/>
    <property type="evidence" value="ECO:0007669"/>
    <property type="project" value="InterPro"/>
</dbReference>
<dbReference type="InterPro" id="IPR020591">
    <property type="entry name" value="Chromosome_initiator_DnaA-like"/>
</dbReference>
<comment type="similarity">
    <text evidence="1">Belongs to the DnaA family.</text>
</comment>
<dbReference type="Gene3D" id="3.40.50.300">
    <property type="entry name" value="P-loop containing nucleotide triphosphate hydrolases"/>
    <property type="match status" value="1"/>
</dbReference>
<sequence>MDVWKDCECKDQRRIDRAFDSSKITWEFQKKTFDNFSLGNRPEAVRDAYHCARDYKVRFPKLLISRHNSIALLGRPGSGKTHLLMAVSNELMSQGYKVLYFPWVEGFSEIKDDLSMTEERTRRMQEVDVLYIDDMFKGREKLTPFQLEVAFAVINHRYMEKKPILVSSERDIDQICDLDEGLGSRINEMCKNYLVLLKGGKEFNYRLSND</sequence>
<dbReference type="NCBIfam" id="NF005378">
    <property type="entry name" value="PRK06921.1"/>
    <property type="match status" value="1"/>
</dbReference>
<dbReference type="InterPro" id="IPR027417">
    <property type="entry name" value="P-loop_NTPase"/>
</dbReference>
<dbReference type="PANTHER" id="PTHR30050">
    <property type="entry name" value="CHROMOSOMAL REPLICATION INITIATOR PROTEIN DNAA"/>
    <property type="match status" value="1"/>
</dbReference>
<dbReference type="AlphaFoldDB" id="A0A198A8U2"/>
<protein>
    <recommendedName>
        <fullName evidence="2">AAA+ ATPase domain-containing protein</fullName>
    </recommendedName>
</protein>
<evidence type="ECO:0000313" key="4">
    <source>
        <dbReference type="Proteomes" id="UP000078454"/>
    </source>
</evidence>
<proteinExistence type="inferred from homology"/>
<dbReference type="EMBL" id="LYPB01000072">
    <property type="protein sequence ID" value="OAS17491.1"/>
    <property type="molecule type" value="Genomic_DNA"/>
</dbReference>
<organism evidence="3 4">
    <name type="scientific">Paenibacillus oryzisoli</name>
    <dbReference type="NCBI Taxonomy" id="1850517"/>
    <lineage>
        <taxon>Bacteria</taxon>
        <taxon>Bacillati</taxon>
        <taxon>Bacillota</taxon>
        <taxon>Bacilli</taxon>
        <taxon>Bacillales</taxon>
        <taxon>Paenibacillaceae</taxon>
        <taxon>Paenibacillus</taxon>
    </lineage>
</organism>
<reference evidence="3 4" key="1">
    <citation type="submission" date="2016-05" db="EMBL/GenBank/DDBJ databases">
        <title>Paenibacillus sp. 1ZS3-15 nov., isolated from the rhizosphere soil.</title>
        <authorList>
            <person name="Zhang X.X."/>
            <person name="Zhang J."/>
        </authorList>
    </citation>
    <scope>NUCLEOTIDE SEQUENCE [LARGE SCALE GENOMIC DNA]</scope>
    <source>
        <strain evidence="3 4">1ZS3-15</strain>
    </source>
</reference>
<dbReference type="PRINTS" id="PR00051">
    <property type="entry name" value="DNAA"/>
</dbReference>
<dbReference type="STRING" id="1850517.A8708_22115"/>
<dbReference type="Proteomes" id="UP000078454">
    <property type="component" value="Unassembled WGS sequence"/>
</dbReference>
<dbReference type="GO" id="GO:0006260">
    <property type="term" value="P:DNA replication"/>
    <property type="evidence" value="ECO:0007669"/>
    <property type="project" value="TreeGrafter"/>
</dbReference>
<evidence type="ECO:0000256" key="1">
    <source>
        <dbReference type="RuleBase" id="RU004227"/>
    </source>
</evidence>
<dbReference type="Pfam" id="PF00308">
    <property type="entry name" value="Bac_DnaA"/>
    <property type="match status" value="1"/>
</dbReference>
<evidence type="ECO:0000313" key="3">
    <source>
        <dbReference type="EMBL" id="OAS17491.1"/>
    </source>
</evidence>
<dbReference type="InterPro" id="IPR013317">
    <property type="entry name" value="DnaA_dom"/>
</dbReference>
<dbReference type="InterPro" id="IPR003593">
    <property type="entry name" value="AAA+_ATPase"/>
</dbReference>
<keyword evidence="1" id="KW-0235">DNA replication</keyword>
<dbReference type="SMART" id="SM00382">
    <property type="entry name" value="AAA"/>
    <property type="match status" value="1"/>
</dbReference>
<comment type="caution">
    <text evidence="3">The sequence shown here is derived from an EMBL/GenBank/DDBJ whole genome shotgun (WGS) entry which is preliminary data.</text>
</comment>
<evidence type="ECO:0000259" key="2">
    <source>
        <dbReference type="SMART" id="SM00382"/>
    </source>
</evidence>